<evidence type="ECO:0000313" key="6">
    <source>
        <dbReference type="Proteomes" id="UP000183832"/>
    </source>
</evidence>
<dbReference type="PANTHER" id="PTHR11905">
    <property type="entry name" value="ADAM A DISINTEGRIN AND METALLOPROTEASE DOMAIN"/>
    <property type="match status" value="1"/>
</dbReference>
<evidence type="ECO:0000259" key="4">
    <source>
        <dbReference type="PROSITE" id="PS50215"/>
    </source>
</evidence>
<comment type="caution">
    <text evidence="2">Lacks conserved residue(s) required for the propagation of feature annotation.</text>
</comment>
<keyword evidence="1" id="KW-0378">Hydrolase</keyword>
<dbReference type="OrthoDB" id="5951731at2759"/>
<feature type="domain" description="Peptidase M12B" evidence="4">
    <location>
        <begin position="1"/>
        <end position="75"/>
    </location>
</feature>
<feature type="binding site" evidence="2">
    <location>
        <position position="25"/>
    </location>
    <ligand>
        <name>Zn(2+)</name>
        <dbReference type="ChEBI" id="CHEBI:29105"/>
        <note>catalytic</note>
    </ligand>
</feature>
<dbReference type="SUPFAM" id="SSF57552">
    <property type="entry name" value="Blood coagulation inhibitor (disintegrin)"/>
    <property type="match status" value="1"/>
</dbReference>
<accession>A0A1J1IF13</accession>
<name>A0A1J1IF13_9DIPT</name>
<keyword evidence="2" id="KW-0479">Metal-binding</keyword>
<dbReference type="InterPro" id="IPR001590">
    <property type="entry name" value="Peptidase_M12B"/>
</dbReference>
<dbReference type="SMART" id="SM00050">
    <property type="entry name" value="DISIN"/>
    <property type="match status" value="1"/>
</dbReference>
<dbReference type="PROSITE" id="PS50215">
    <property type="entry name" value="ADAM_MEPRO"/>
    <property type="match status" value="1"/>
</dbReference>
<dbReference type="Gene3D" id="3.40.390.10">
    <property type="entry name" value="Collagenase (Catalytic Domain)"/>
    <property type="match status" value="1"/>
</dbReference>
<protein>
    <submittedName>
        <fullName evidence="5">CLUMA_CG010339, isoform A</fullName>
    </submittedName>
</protein>
<dbReference type="GO" id="GO:0004222">
    <property type="term" value="F:metalloendopeptidase activity"/>
    <property type="evidence" value="ECO:0007669"/>
    <property type="project" value="InterPro"/>
</dbReference>
<dbReference type="GO" id="GO:0006509">
    <property type="term" value="P:membrane protein ectodomain proteolysis"/>
    <property type="evidence" value="ECO:0007669"/>
    <property type="project" value="TreeGrafter"/>
</dbReference>
<feature type="disulfide bond" evidence="2">
    <location>
        <begin position="32"/>
        <end position="37"/>
    </location>
</feature>
<dbReference type="Gene3D" id="4.10.70.10">
    <property type="entry name" value="Disintegrin domain"/>
    <property type="match status" value="1"/>
</dbReference>
<keyword evidence="2" id="KW-1015">Disulfide bond</keyword>
<dbReference type="PROSITE" id="PS50214">
    <property type="entry name" value="DISINTEGRIN_2"/>
    <property type="match status" value="1"/>
</dbReference>
<evidence type="ECO:0000259" key="3">
    <source>
        <dbReference type="PROSITE" id="PS50214"/>
    </source>
</evidence>
<keyword evidence="2" id="KW-0862">Zinc</keyword>
<dbReference type="InterPro" id="IPR024079">
    <property type="entry name" value="MetalloPept_cat_dom_sf"/>
</dbReference>
<dbReference type="Pfam" id="PF01421">
    <property type="entry name" value="Reprolysin"/>
    <property type="match status" value="1"/>
</dbReference>
<sequence>FLSKIVAIIAPIIAHQIEHNYEVEHDTDDCTCPDDRCIMSSSSFSVAPTHWSSCSIDQLNLAFHHGMDYCLKNKPTKIFESPICGNGFVEFGDECDCGLPQFCNNSCCNPYSCMLYSNATCATGSCCDLYDFTTQILKVLKLSFNLCVPYCPFRSSTT</sequence>
<dbReference type="GO" id="GO:0046872">
    <property type="term" value="F:metal ion binding"/>
    <property type="evidence" value="ECO:0007669"/>
    <property type="project" value="UniProtKB-KW"/>
</dbReference>
<evidence type="ECO:0000256" key="1">
    <source>
        <dbReference type="ARBA" id="ARBA00023049"/>
    </source>
</evidence>
<dbReference type="EMBL" id="CVRI01000045">
    <property type="protein sequence ID" value="CRK97033.1"/>
    <property type="molecule type" value="Genomic_DNA"/>
</dbReference>
<dbReference type="SUPFAM" id="SSF55486">
    <property type="entry name" value="Metalloproteases ('zincins'), catalytic domain"/>
    <property type="match status" value="1"/>
</dbReference>
<evidence type="ECO:0000313" key="5">
    <source>
        <dbReference type="EMBL" id="CRK97033.1"/>
    </source>
</evidence>
<feature type="domain" description="Disintegrin" evidence="3">
    <location>
        <begin position="81"/>
        <end position="158"/>
    </location>
</feature>
<dbReference type="InterPro" id="IPR036436">
    <property type="entry name" value="Disintegrin_dom_sf"/>
</dbReference>
<dbReference type="STRING" id="568069.A0A1J1IF13"/>
<feature type="non-terminal residue" evidence="5">
    <location>
        <position position="158"/>
    </location>
</feature>
<proteinExistence type="predicted"/>
<keyword evidence="1" id="KW-0645">Protease</keyword>
<feature type="non-terminal residue" evidence="5">
    <location>
        <position position="1"/>
    </location>
</feature>
<dbReference type="AlphaFoldDB" id="A0A1J1IF13"/>
<dbReference type="PANTHER" id="PTHR11905:SF159">
    <property type="entry name" value="ADAM METALLOPROTEASE"/>
    <property type="match status" value="1"/>
</dbReference>
<feature type="binding site" evidence="2">
    <location>
        <position position="19"/>
    </location>
    <ligand>
        <name>Zn(2+)</name>
        <dbReference type="ChEBI" id="CHEBI:29105"/>
        <note>catalytic</note>
    </ligand>
</feature>
<dbReference type="InterPro" id="IPR001762">
    <property type="entry name" value="Disintegrin_dom"/>
</dbReference>
<keyword evidence="1" id="KW-0482">Metalloprotease</keyword>
<reference evidence="5 6" key="1">
    <citation type="submission" date="2015-04" db="EMBL/GenBank/DDBJ databases">
        <authorList>
            <person name="Syromyatnikov M.Y."/>
            <person name="Popov V.N."/>
        </authorList>
    </citation>
    <scope>NUCLEOTIDE SEQUENCE [LARGE SCALE GENOMIC DNA]</scope>
</reference>
<evidence type="ECO:0000256" key="2">
    <source>
        <dbReference type="PROSITE-ProRule" id="PRU00276"/>
    </source>
</evidence>
<keyword evidence="6" id="KW-1185">Reference proteome</keyword>
<feature type="binding site" evidence="2">
    <location>
        <position position="15"/>
    </location>
    <ligand>
        <name>Zn(2+)</name>
        <dbReference type="ChEBI" id="CHEBI:29105"/>
        <note>catalytic</note>
    </ligand>
</feature>
<gene>
    <name evidence="5" type="ORF">CLUMA_CG010339</name>
</gene>
<feature type="disulfide bond" evidence="2">
    <location>
        <begin position="30"/>
        <end position="54"/>
    </location>
</feature>
<organism evidence="5 6">
    <name type="scientific">Clunio marinus</name>
    <dbReference type="NCBI Taxonomy" id="568069"/>
    <lineage>
        <taxon>Eukaryota</taxon>
        <taxon>Metazoa</taxon>
        <taxon>Ecdysozoa</taxon>
        <taxon>Arthropoda</taxon>
        <taxon>Hexapoda</taxon>
        <taxon>Insecta</taxon>
        <taxon>Pterygota</taxon>
        <taxon>Neoptera</taxon>
        <taxon>Endopterygota</taxon>
        <taxon>Diptera</taxon>
        <taxon>Nematocera</taxon>
        <taxon>Chironomoidea</taxon>
        <taxon>Chironomidae</taxon>
        <taxon>Clunio</taxon>
    </lineage>
</organism>
<dbReference type="Proteomes" id="UP000183832">
    <property type="component" value="Unassembled WGS sequence"/>
</dbReference>